<keyword evidence="1" id="KW-1133">Transmembrane helix</keyword>
<evidence type="ECO:0000313" key="4">
    <source>
        <dbReference type="Proteomes" id="UP000003861"/>
    </source>
</evidence>
<reference evidence="3 4" key="2">
    <citation type="journal article" date="2013" name="PLoS ONE">
        <title>INDIGO - INtegrated Data Warehouse of MIcrobial GenOmes with Examples from the Red Sea Extremophiles.</title>
        <authorList>
            <person name="Alam I."/>
            <person name="Antunes A."/>
            <person name="Kamau A.A."/>
            <person name="Ba Alawi W."/>
            <person name="Kalkatawi M."/>
            <person name="Stingl U."/>
            <person name="Bajic V.B."/>
        </authorList>
    </citation>
    <scope>NUCLEOTIDE SEQUENCE [LARGE SCALE GENOMIC DNA]</scope>
    <source>
        <strain evidence="3 4">SARL4B</strain>
    </source>
</reference>
<feature type="transmembrane region" description="Helical" evidence="1">
    <location>
        <begin position="69"/>
        <end position="89"/>
    </location>
</feature>
<dbReference type="Proteomes" id="UP000003861">
    <property type="component" value="Unassembled WGS sequence"/>
</dbReference>
<keyword evidence="1" id="KW-0812">Transmembrane</keyword>
<sequence>MDMHQRLARRVRQLTGTGFLAGVLLIALGLVGQSGTTALGLGLVAVGALAFSFRHHFAGVVSHPAADAYLRSIPPAPLLAGAIVLWFVGASAGELQTLGGVLGLLALLNHLLRPVYGLVYRVLGRVFG</sequence>
<keyword evidence="1" id="KW-0472">Membrane</keyword>
<dbReference type="HOGENOM" id="CLU_1987568_0_0_2"/>
<dbReference type="Proteomes" id="UP000015381">
    <property type="component" value="Chromosome I"/>
</dbReference>
<dbReference type="EMBL" id="AFNT02000035">
    <property type="protein sequence ID" value="ERJ05369.1"/>
    <property type="molecule type" value="Genomic_DNA"/>
</dbReference>
<proteinExistence type="predicted"/>
<dbReference type="eggNOG" id="arCOG11333">
    <property type="taxonomic scope" value="Archaea"/>
</dbReference>
<reference evidence="2 5" key="3">
    <citation type="journal article" date="2014" name="Environ. Microbiol.">
        <title>Halorhabdus tiamatea: proteogenomics and glycosidase activity measurements identify the first cultivated euryarchaeon from a deep-sea anoxic brine lake as potential polysaccharide degrader.</title>
        <authorList>
            <person name="Werner J."/>
            <person name="Ferrer M."/>
            <person name="Michel G."/>
            <person name="Mann A.J."/>
            <person name="Huang S."/>
            <person name="Juarez S."/>
            <person name="Ciordia S."/>
            <person name="Albar J.P."/>
            <person name="Alcaide M."/>
            <person name="La Cono V."/>
            <person name="Yakimov M.M."/>
            <person name="Antunes A."/>
            <person name="Taborda M."/>
            <person name="Da Costa M.S."/>
            <person name="Amann R.I."/>
            <person name="Gloeckner F.O."/>
            <person name="Golyshina O.V."/>
            <person name="Golyshin P.N."/>
            <person name="Teeling H."/>
        </authorList>
    </citation>
    <scope>NUCLEOTIDE SEQUENCE [LARGE SCALE GENOMIC DNA]</scope>
    <source>
        <strain evidence="5">SARL4B</strain>
        <strain evidence="2">Type strain: SARL4B</strain>
    </source>
</reference>
<dbReference type="EMBL" id="HF571520">
    <property type="protein sequence ID" value="CCQ33638.1"/>
    <property type="molecule type" value="Genomic_DNA"/>
</dbReference>
<accession>F7PNW8</accession>
<dbReference type="AlphaFoldDB" id="F7PNW8"/>
<protein>
    <submittedName>
        <fullName evidence="3">Uncharacterized protein</fullName>
    </submittedName>
</protein>
<reference evidence="3 4" key="1">
    <citation type="journal article" date="2011" name="J. Bacteriol.">
        <title>Genome sequence of Halorhabdus tiamatea, the first archaeon isolated from a deep-sea anoxic brine lake.</title>
        <authorList>
            <person name="Antunes A."/>
            <person name="Alam I."/>
            <person name="Bajic V.B."/>
            <person name="Stingl U."/>
        </authorList>
    </citation>
    <scope>NUCLEOTIDE SEQUENCE [LARGE SCALE GENOMIC DNA]</scope>
    <source>
        <strain evidence="3 4">SARL4B</strain>
    </source>
</reference>
<dbReference type="KEGG" id="hti:HTIA_1511"/>
<gene>
    <name evidence="3" type="ORF">HLRTI_002674</name>
    <name evidence="2" type="ORF">HTIA_1511</name>
</gene>
<evidence type="ECO:0000313" key="3">
    <source>
        <dbReference type="EMBL" id="ERJ05369.1"/>
    </source>
</evidence>
<keyword evidence="5" id="KW-1185">Reference proteome</keyword>
<feature type="transmembrane region" description="Helical" evidence="1">
    <location>
        <begin position="12"/>
        <end position="32"/>
    </location>
</feature>
<organism evidence="3 4">
    <name type="scientific">Halorhabdus tiamatea SARL4B</name>
    <dbReference type="NCBI Taxonomy" id="1033806"/>
    <lineage>
        <taxon>Archaea</taxon>
        <taxon>Methanobacteriati</taxon>
        <taxon>Methanobacteriota</taxon>
        <taxon>Stenosarchaea group</taxon>
        <taxon>Halobacteria</taxon>
        <taxon>Halobacteriales</taxon>
        <taxon>Haloarculaceae</taxon>
        <taxon>Halorhabdus</taxon>
    </lineage>
</organism>
<evidence type="ECO:0000313" key="5">
    <source>
        <dbReference type="Proteomes" id="UP000015381"/>
    </source>
</evidence>
<feature type="transmembrane region" description="Helical" evidence="1">
    <location>
        <begin position="95"/>
        <end position="112"/>
    </location>
</feature>
<evidence type="ECO:0000313" key="2">
    <source>
        <dbReference type="EMBL" id="CCQ33638.1"/>
    </source>
</evidence>
<name>F7PNW8_9EURY</name>
<evidence type="ECO:0000256" key="1">
    <source>
        <dbReference type="SAM" id="Phobius"/>
    </source>
</evidence>
<dbReference type="STRING" id="1033806.HTIA_1511"/>